<evidence type="ECO:0000313" key="4">
    <source>
        <dbReference type="Proteomes" id="UP001321479"/>
    </source>
</evidence>
<dbReference type="PANTHER" id="PTHR24188:SF29">
    <property type="entry name" value="GH09064P"/>
    <property type="match status" value="1"/>
</dbReference>
<evidence type="ECO:0000313" key="3">
    <source>
        <dbReference type="EMBL" id="BCS83668.1"/>
    </source>
</evidence>
<name>A0ABM7NU07_9VIRU</name>
<dbReference type="Gene3D" id="1.25.40.20">
    <property type="entry name" value="Ankyrin repeat-containing domain"/>
    <property type="match status" value="1"/>
</dbReference>
<dbReference type="Pfam" id="PF00023">
    <property type="entry name" value="Ank"/>
    <property type="match status" value="1"/>
</dbReference>
<dbReference type="InterPro" id="IPR002110">
    <property type="entry name" value="Ankyrin_rpt"/>
</dbReference>
<keyword evidence="1" id="KW-0677">Repeat</keyword>
<dbReference type="PROSITE" id="PS50088">
    <property type="entry name" value="ANK_REPEAT"/>
    <property type="match status" value="2"/>
</dbReference>
<dbReference type="SMART" id="SM00248">
    <property type="entry name" value="ANK"/>
    <property type="match status" value="3"/>
</dbReference>
<dbReference type="SUPFAM" id="SSF48403">
    <property type="entry name" value="Ankyrin repeat"/>
    <property type="match status" value="1"/>
</dbReference>
<evidence type="ECO:0000256" key="2">
    <source>
        <dbReference type="ARBA" id="ARBA00023043"/>
    </source>
</evidence>
<accession>A0ABM7NU07</accession>
<proteinExistence type="predicted"/>
<dbReference type="Pfam" id="PF12796">
    <property type="entry name" value="Ank_2"/>
    <property type="match status" value="1"/>
</dbReference>
<dbReference type="PANTHER" id="PTHR24188">
    <property type="entry name" value="ANKYRIN REPEAT PROTEIN"/>
    <property type="match status" value="1"/>
</dbReference>
<dbReference type="GeneID" id="80558873"/>
<dbReference type="Proteomes" id="UP001321479">
    <property type="component" value="Segment"/>
</dbReference>
<keyword evidence="4" id="KW-1185">Reference proteome</keyword>
<organism evidence="3 4">
    <name type="scientific">Cotonvirus japonicus</name>
    <dbReference type="NCBI Taxonomy" id="2811091"/>
    <lineage>
        <taxon>Viruses</taxon>
        <taxon>Varidnaviria</taxon>
        <taxon>Bamfordvirae</taxon>
        <taxon>Nucleocytoviricota</taxon>
        <taxon>Megaviricetes</taxon>
        <taxon>Imitervirales</taxon>
        <taxon>Mimiviridae</taxon>
        <taxon>Megamimivirinae</taxon>
        <taxon>Cotonvirus</taxon>
        <taxon>Cotonvirus japonicum</taxon>
    </lineage>
</organism>
<sequence>MNIIPCEIWIKIINYLGQSKYDLYFTNQEFFSLIKYEKSRKNIINVAIKKGNLCVLKYINNLLKQKDNLVVENESFKNKGKDKYLRLSCRYGHLPIVEYFIQCGANVNKKDNYAVRVACKKGHLDVVKYLVENGANIRARENDALILASERGHLDVVKYLVGYGLDVIKDTRVLERAMLNSHSKTVNYLKSQGANLKNNVRKFYYYNPDKPNKIIASCLSDTPKEAGSKFFTREIHKHKSQKKPFKNYVTEITIKEIINDRPRTYKYLAERQELAQPQNITFKTNNGETKTITYNYRNKIHKII</sequence>
<evidence type="ECO:0000256" key="1">
    <source>
        <dbReference type="ARBA" id="ARBA00022737"/>
    </source>
</evidence>
<dbReference type="RefSeq" id="YP_010842276.1">
    <property type="nucleotide sequence ID" value="NC_079139.1"/>
</dbReference>
<reference evidence="3 4" key="1">
    <citation type="submission" date="2021-02" db="EMBL/GenBank/DDBJ databases">
        <title>Cotonvirus japonicus, which uses Golgi apparatus of host cells for its virion factory, phylogenetically links tailed tupanvirus and icosahedral mimivirus.</title>
        <authorList>
            <person name="Takahashi H."/>
            <person name="Fukaya S."/>
            <person name="Song C."/>
            <person name="Murata K."/>
            <person name="Takemura M."/>
        </authorList>
    </citation>
    <scope>NUCLEOTIDE SEQUENCE [LARGE SCALE GENOMIC DNA]</scope>
</reference>
<dbReference type="EMBL" id="AP024483">
    <property type="protein sequence ID" value="BCS83668.1"/>
    <property type="molecule type" value="Genomic_DNA"/>
</dbReference>
<keyword evidence="2" id="KW-0040">ANK repeat</keyword>
<dbReference type="PROSITE" id="PS50297">
    <property type="entry name" value="ANK_REP_REGION"/>
    <property type="match status" value="1"/>
</dbReference>
<dbReference type="InterPro" id="IPR036770">
    <property type="entry name" value="Ankyrin_rpt-contain_sf"/>
</dbReference>
<protein>
    <submittedName>
        <fullName evidence="3">Ankyrin repeat protein</fullName>
    </submittedName>
</protein>